<comment type="caution">
    <text evidence="2">The sequence shown here is derived from an EMBL/GenBank/DDBJ whole genome shotgun (WGS) entry which is preliminary data.</text>
</comment>
<dbReference type="AlphaFoldDB" id="A0A0F8YYJ9"/>
<sequence>MGLAAVGGGAARPHRPRPHPAVDELALVVYLRPAAREGARAGARGTHAGADVFQLPSKG</sequence>
<name>A0A0F8YYJ9_9ZZZZ</name>
<feature type="non-terminal residue" evidence="2">
    <location>
        <position position="59"/>
    </location>
</feature>
<accession>A0A0F8YYJ9</accession>
<evidence type="ECO:0000313" key="2">
    <source>
        <dbReference type="EMBL" id="KKK78915.1"/>
    </source>
</evidence>
<protein>
    <submittedName>
        <fullName evidence="2">Uncharacterized protein</fullName>
    </submittedName>
</protein>
<reference evidence="2" key="1">
    <citation type="journal article" date="2015" name="Nature">
        <title>Complex archaea that bridge the gap between prokaryotes and eukaryotes.</title>
        <authorList>
            <person name="Spang A."/>
            <person name="Saw J.H."/>
            <person name="Jorgensen S.L."/>
            <person name="Zaremba-Niedzwiedzka K."/>
            <person name="Martijn J."/>
            <person name="Lind A.E."/>
            <person name="van Eijk R."/>
            <person name="Schleper C."/>
            <person name="Guy L."/>
            <person name="Ettema T.J."/>
        </authorList>
    </citation>
    <scope>NUCLEOTIDE SEQUENCE</scope>
</reference>
<gene>
    <name evidence="2" type="ORF">LCGC14_2838740</name>
</gene>
<feature type="region of interest" description="Disordered" evidence="1">
    <location>
        <begin position="38"/>
        <end position="59"/>
    </location>
</feature>
<proteinExistence type="predicted"/>
<dbReference type="EMBL" id="LAZR01054270">
    <property type="protein sequence ID" value="KKK78915.1"/>
    <property type="molecule type" value="Genomic_DNA"/>
</dbReference>
<feature type="compositionally biased region" description="Low complexity" evidence="1">
    <location>
        <begin position="40"/>
        <end position="50"/>
    </location>
</feature>
<evidence type="ECO:0000256" key="1">
    <source>
        <dbReference type="SAM" id="MobiDB-lite"/>
    </source>
</evidence>
<organism evidence="2">
    <name type="scientific">marine sediment metagenome</name>
    <dbReference type="NCBI Taxonomy" id="412755"/>
    <lineage>
        <taxon>unclassified sequences</taxon>
        <taxon>metagenomes</taxon>
        <taxon>ecological metagenomes</taxon>
    </lineage>
</organism>